<proteinExistence type="predicted"/>
<dbReference type="InterPro" id="IPR024964">
    <property type="entry name" value="CTLH/CRA"/>
</dbReference>
<dbReference type="Proteomes" id="UP000038830">
    <property type="component" value="Unassembled WGS sequence"/>
</dbReference>
<dbReference type="SMART" id="SM00757">
    <property type="entry name" value="CRA"/>
    <property type="match status" value="1"/>
</dbReference>
<dbReference type="AlphaFoldDB" id="A0A0H5CBF9"/>
<dbReference type="EMBL" id="CDQK01000002">
    <property type="protein sequence ID" value="CEP21594.1"/>
    <property type="molecule type" value="Genomic_DNA"/>
</dbReference>
<dbReference type="PANTHER" id="PTHR12864">
    <property type="entry name" value="RAN BINDING PROTEIN 9-RELATED"/>
    <property type="match status" value="1"/>
</dbReference>
<organism evidence="2 3">
    <name type="scientific">Cyberlindnera jadinii (strain ATCC 18201 / CBS 1600 / BCRC 20928 / JCM 3617 / NBRC 0987 / NRRL Y-1542)</name>
    <name type="common">Torula yeast</name>
    <name type="synonym">Candida utilis</name>
    <dbReference type="NCBI Taxonomy" id="983966"/>
    <lineage>
        <taxon>Eukaryota</taxon>
        <taxon>Fungi</taxon>
        <taxon>Dikarya</taxon>
        <taxon>Ascomycota</taxon>
        <taxon>Saccharomycotina</taxon>
        <taxon>Saccharomycetes</taxon>
        <taxon>Phaffomycetales</taxon>
        <taxon>Phaffomycetaceae</taxon>
        <taxon>Cyberlindnera</taxon>
    </lineage>
</organism>
<evidence type="ECO:0000259" key="1">
    <source>
        <dbReference type="PROSITE" id="PS50897"/>
    </source>
</evidence>
<dbReference type="PROSITE" id="PS50896">
    <property type="entry name" value="LISH"/>
    <property type="match status" value="1"/>
</dbReference>
<feature type="domain" description="CTLH" evidence="1">
    <location>
        <begin position="40"/>
        <end position="97"/>
    </location>
</feature>
<dbReference type="PROSITE" id="PS50897">
    <property type="entry name" value="CTLH"/>
    <property type="match status" value="1"/>
</dbReference>
<gene>
    <name evidence="2" type="ORF">BN1211_1724</name>
</gene>
<name>A0A0H5CBF9_CYBJN</name>
<accession>A0A0H5CBF9</accession>
<dbReference type="InterPro" id="IPR006595">
    <property type="entry name" value="CTLH_C"/>
</dbReference>
<dbReference type="Pfam" id="PF10607">
    <property type="entry name" value="CTLH"/>
    <property type="match status" value="1"/>
</dbReference>
<evidence type="ECO:0000313" key="2">
    <source>
        <dbReference type="EMBL" id="CEP21594.1"/>
    </source>
</evidence>
<protein>
    <recommendedName>
        <fullName evidence="1">CTLH domain-containing protein</fullName>
    </recommendedName>
</protein>
<sequence length="194" mass="22736">MTKNNLVLDYLIYEAHESTAEKFAKEVGITLDCSIRGYQSIGIRHQLKLHILKGDISNAIDLLSLRYPELLEENDYLYFKLLLMNLIEMIRHHDGNDEQFVLRVIQFAQEKLSNKAVKNPEYMKELELTMTLLLYSQNKELLPQRLTKLFDLKQRRHIASVVNGAVLSIDCDDYNESQLKQLIKLQRWAVNSRK</sequence>
<reference evidence="3" key="1">
    <citation type="journal article" date="2015" name="J. Biotechnol.">
        <title>The structure of the Cyberlindnera jadinii genome and its relation to Candida utilis analyzed by the occurrence of single nucleotide polymorphisms.</title>
        <authorList>
            <person name="Rupp O."/>
            <person name="Brinkrolf K."/>
            <person name="Buerth C."/>
            <person name="Kunigo M."/>
            <person name="Schneider J."/>
            <person name="Jaenicke S."/>
            <person name="Goesmann A."/>
            <person name="Puehler A."/>
            <person name="Jaeger K.-E."/>
            <person name="Ernst J.F."/>
        </authorList>
    </citation>
    <scope>NUCLEOTIDE SEQUENCE [LARGE SCALE GENOMIC DNA]</scope>
    <source>
        <strain evidence="3">ATCC 18201 / CBS 1600 / BCRC 20928 / JCM 3617 / NBRC 0987 / NRRL Y-1542</strain>
    </source>
</reference>
<dbReference type="InterPro" id="IPR050618">
    <property type="entry name" value="Ubq-SigPath_Reg"/>
</dbReference>
<dbReference type="SMART" id="SM00668">
    <property type="entry name" value="CTLH"/>
    <property type="match status" value="1"/>
</dbReference>
<evidence type="ECO:0000313" key="3">
    <source>
        <dbReference type="Proteomes" id="UP000038830"/>
    </source>
</evidence>
<dbReference type="InterPro" id="IPR006594">
    <property type="entry name" value="LisH"/>
</dbReference>
<dbReference type="InterPro" id="IPR013144">
    <property type="entry name" value="CRA_dom"/>
</dbReference>